<reference evidence="8" key="3">
    <citation type="submission" date="2025-09" db="UniProtKB">
        <authorList>
            <consortium name="Ensembl"/>
        </authorList>
    </citation>
    <scope>IDENTIFICATION</scope>
</reference>
<evidence type="ECO:0000256" key="5">
    <source>
        <dbReference type="ARBA" id="ARBA00022692"/>
    </source>
</evidence>
<keyword evidence="6 7" id="KW-1133">Transmembrane helix</keyword>
<reference evidence="8" key="1">
    <citation type="submission" date="2021-04" db="EMBL/GenBank/DDBJ databases">
        <authorList>
            <consortium name="Wellcome Sanger Institute Data Sharing"/>
        </authorList>
    </citation>
    <scope>NUCLEOTIDE SEQUENCE [LARGE SCALE GENOMIC DNA]</scope>
</reference>
<dbReference type="Ensembl" id="ENSATET00000060407.1">
    <property type="protein sequence ID" value="ENSATEP00000065495.1"/>
    <property type="gene ID" value="ENSATEG00000003432.2"/>
</dbReference>
<sequence length="541" mass="62467">VVIHYIQYIIICVCLHSLVFNSLLSLQDVRFLFPFIYFLFSTMSEFSIGVWFSTLGFIAWLCCLGLVQGGKVLVVPADGSHWLSMKILVKELYHRGHEILVLVPETSSVIHGSESYKTEVYPVPYTKEELYQKFDRLEDDVFRKSSRMTELHNNVQLFIDYTSIQVNGCERVLNNQSLMTRLRKEVFDLVLTDPVLPCSSILANVFSIPTVYFLRGLLCDLDLQASQCPSPPSYVPAYFSGNTDIMTFPQRVTNMAMSFMQPYVCKMTFRHFDDLVSRYLENKTTYKDLLSHGAVWLLRYDFTFEWPRPLMPNMVSIGGINCAKKAPLPDLEEFVNGPGEDGFIIFTLGSMLHNMPEEKAKQFFDMLLFLVEVLWRYTGWLPQNDLLGVLKSSSPMVEPTVSTRVSVMLCPFPLFGDQLDNVHRMVRNMDVYLNEYSLFTLQLWYFLSYKEKVVELSQVHLDRPVEPLDTAVFWTEFVMRHKGAAHLRVSAHDLNWIQYHSLDVIGFLIIILLTVLFVTVKCCLFCTRKCCRHGAAKRKSE</sequence>
<dbReference type="GO" id="GO:0016020">
    <property type="term" value="C:membrane"/>
    <property type="evidence" value="ECO:0007669"/>
    <property type="project" value="UniProtKB-SubCell"/>
</dbReference>
<evidence type="ECO:0000313" key="8">
    <source>
        <dbReference type="Ensembl" id="ENSATEP00000065495.1"/>
    </source>
</evidence>
<dbReference type="Pfam" id="PF00201">
    <property type="entry name" value="UDPGT"/>
    <property type="match status" value="1"/>
</dbReference>
<dbReference type="AlphaFoldDB" id="A0A7N6BPR1"/>
<accession>A0A7N6BPR1</accession>
<keyword evidence="7" id="KW-0472">Membrane</keyword>
<dbReference type="Gene3D" id="3.40.50.2000">
    <property type="entry name" value="Glycogen Phosphorylase B"/>
    <property type="match status" value="1"/>
</dbReference>
<dbReference type="SUPFAM" id="SSF53756">
    <property type="entry name" value="UDP-Glycosyltransferase/glycogen phosphorylase"/>
    <property type="match status" value="1"/>
</dbReference>
<keyword evidence="9" id="KW-1185">Reference proteome</keyword>
<evidence type="ECO:0000256" key="1">
    <source>
        <dbReference type="ARBA" id="ARBA00004167"/>
    </source>
</evidence>
<feature type="transmembrane region" description="Helical" evidence="7">
    <location>
        <begin position="504"/>
        <end position="527"/>
    </location>
</feature>
<dbReference type="PANTHER" id="PTHR48043:SF161">
    <property type="entry name" value="UDP GLUCURONOSYLTRANSFERASE FAMILY 1 MEMBER A1"/>
    <property type="match status" value="1"/>
</dbReference>
<reference evidence="8" key="2">
    <citation type="submission" date="2025-08" db="UniProtKB">
        <authorList>
            <consortium name="Ensembl"/>
        </authorList>
    </citation>
    <scope>IDENTIFICATION</scope>
</reference>
<keyword evidence="3" id="KW-0328">Glycosyltransferase</keyword>
<organism evidence="8 9">
    <name type="scientific">Anabas testudineus</name>
    <name type="common">Climbing perch</name>
    <name type="synonym">Anthias testudineus</name>
    <dbReference type="NCBI Taxonomy" id="64144"/>
    <lineage>
        <taxon>Eukaryota</taxon>
        <taxon>Metazoa</taxon>
        <taxon>Chordata</taxon>
        <taxon>Craniata</taxon>
        <taxon>Vertebrata</taxon>
        <taxon>Euteleostomi</taxon>
        <taxon>Actinopterygii</taxon>
        <taxon>Neopterygii</taxon>
        <taxon>Teleostei</taxon>
        <taxon>Neoteleostei</taxon>
        <taxon>Acanthomorphata</taxon>
        <taxon>Anabantaria</taxon>
        <taxon>Anabantiformes</taxon>
        <taxon>Anabantoidei</taxon>
        <taxon>Anabantidae</taxon>
        <taxon>Anabas</taxon>
    </lineage>
</organism>
<name>A0A7N6BPR1_ANATE</name>
<dbReference type="InterPro" id="IPR002213">
    <property type="entry name" value="UDP_glucos_trans"/>
</dbReference>
<dbReference type="Proteomes" id="UP000265040">
    <property type="component" value="Chromosome 21"/>
</dbReference>
<proteinExistence type="inferred from homology"/>
<feature type="transmembrane region" description="Helical" evidence="7">
    <location>
        <begin position="6"/>
        <end position="24"/>
    </location>
</feature>
<dbReference type="FunFam" id="3.40.50.2000:FF:000176">
    <property type="entry name" value="UDP glucuronosyltransferase 1 family, polypeptide A7"/>
    <property type="match status" value="1"/>
</dbReference>
<dbReference type="InParanoid" id="A0A7N6BPR1"/>
<evidence type="ECO:0000256" key="6">
    <source>
        <dbReference type="ARBA" id="ARBA00022989"/>
    </source>
</evidence>
<dbReference type="InterPro" id="IPR050271">
    <property type="entry name" value="UDP-glycosyltransferase"/>
</dbReference>
<comment type="subcellular location">
    <subcellularLocation>
        <location evidence="1">Membrane</location>
        <topology evidence="1">Single-pass membrane protein</topology>
    </subcellularLocation>
</comment>
<evidence type="ECO:0000313" key="9">
    <source>
        <dbReference type="Proteomes" id="UP000265040"/>
    </source>
</evidence>
<dbReference type="GeneTree" id="ENSGT00940000159677"/>
<evidence type="ECO:0000256" key="2">
    <source>
        <dbReference type="ARBA" id="ARBA00009995"/>
    </source>
</evidence>
<evidence type="ECO:0000256" key="3">
    <source>
        <dbReference type="ARBA" id="ARBA00022676"/>
    </source>
</evidence>
<dbReference type="PANTHER" id="PTHR48043">
    <property type="entry name" value="EG:EG0003.4 PROTEIN-RELATED"/>
    <property type="match status" value="1"/>
</dbReference>
<dbReference type="GO" id="GO:0008194">
    <property type="term" value="F:UDP-glycosyltransferase activity"/>
    <property type="evidence" value="ECO:0007669"/>
    <property type="project" value="InterPro"/>
</dbReference>
<evidence type="ECO:0000256" key="7">
    <source>
        <dbReference type="SAM" id="Phobius"/>
    </source>
</evidence>
<keyword evidence="5 7" id="KW-0812">Transmembrane</keyword>
<feature type="transmembrane region" description="Helical" evidence="7">
    <location>
        <begin position="31"/>
        <end position="52"/>
    </location>
</feature>
<keyword evidence="4" id="KW-0808">Transferase</keyword>
<evidence type="ECO:0000256" key="4">
    <source>
        <dbReference type="ARBA" id="ARBA00022679"/>
    </source>
</evidence>
<dbReference type="OrthoDB" id="5835829at2759"/>
<comment type="similarity">
    <text evidence="2">Belongs to the UDP-glycosyltransferase family.</text>
</comment>
<protein>
    <submittedName>
        <fullName evidence="8">UDP glucuronosyltransferase 1 family, polypeptide A1</fullName>
    </submittedName>
</protein>